<keyword evidence="3" id="KW-1003">Cell membrane</keyword>
<feature type="region of interest" description="Disordered" evidence="9">
    <location>
        <begin position="309"/>
        <end position="395"/>
    </location>
</feature>
<sequence length="419" mass="44289">MGNATSEALGWLTGEVAKRQGGLSCERAAEELLPMCRAVAGEDTGGGHKGIRQATYKQTKEARSEKLKELTNTARMGEAGGREDDTAPGFKAIADSSSNQFAWTTQELGNATSAGIAATMIYLCNEHTGTSGQGCGSTAGTTCPCAPRGWIVKKGRGTSKPKELQTGNNWNALKDSDGEANDATKVAQNWDTAKKVCEATTHAPQRTRTVSTQVRHSVTQLATRILQQENIGGDNAELLCLGSSQGGGCQGTQRREACICYTEGGRAIKNVNEIPFIKAALEAAAQLEEIEQEYEAALRLKSAWLTTHGNAQEAEREKESAPDEAHKVTKNTEAQQNSSSTNTQNVHRRGTQEATADTSQDGQACAAQGQRWNPRTRTCEATGDADNASTKDTASANTGAHSLARAASALAVVGCTLAR</sequence>
<feature type="compositionally biased region" description="Polar residues" evidence="9">
    <location>
        <begin position="331"/>
        <end position="345"/>
    </location>
</feature>
<evidence type="ECO:0000256" key="7">
    <source>
        <dbReference type="ARBA" id="ARBA00023180"/>
    </source>
</evidence>
<name>F9WTN1_TRYVY</name>
<feature type="domain" description="Trypanosome variant surface glycoprotein B-type N-terminal" evidence="10">
    <location>
        <begin position="57"/>
        <end position="301"/>
    </location>
</feature>
<keyword evidence="7" id="KW-0325">Glycoprotein</keyword>
<evidence type="ECO:0000256" key="2">
    <source>
        <dbReference type="ARBA" id="ARBA00004609"/>
    </source>
</evidence>
<dbReference type="InterPro" id="IPR025932">
    <property type="entry name" value="Trypano_VSG_B_N_dom"/>
</dbReference>
<dbReference type="GO" id="GO:0005886">
    <property type="term" value="C:plasma membrane"/>
    <property type="evidence" value="ECO:0007669"/>
    <property type="project" value="UniProtKB-SubCell"/>
</dbReference>
<evidence type="ECO:0000256" key="4">
    <source>
        <dbReference type="ARBA" id="ARBA00022622"/>
    </source>
</evidence>
<protein>
    <recommendedName>
        <fullName evidence="10">Trypanosome variant surface glycoprotein B-type N-terminal domain-containing protein</fullName>
    </recommendedName>
</protein>
<dbReference type="Proteomes" id="UP000009027">
    <property type="component" value="Unassembled WGS sequence"/>
</dbReference>
<evidence type="ECO:0000256" key="8">
    <source>
        <dbReference type="ARBA" id="ARBA00023288"/>
    </source>
</evidence>
<gene>
    <name evidence="11" type="ORF">TvY486_0038040</name>
</gene>
<dbReference type="AlphaFoldDB" id="F9WTN1"/>
<organism evidence="11 12">
    <name type="scientific">Trypanosoma vivax (strain Y486)</name>
    <dbReference type="NCBI Taxonomy" id="1055687"/>
    <lineage>
        <taxon>Eukaryota</taxon>
        <taxon>Discoba</taxon>
        <taxon>Euglenozoa</taxon>
        <taxon>Kinetoplastea</taxon>
        <taxon>Metakinetoplastina</taxon>
        <taxon>Trypanosomatida</taxon>
        <taxon>Trypanosomatidae</taxon>
        <taxon>Trypanosoma</taxon>
        <taxon>Duttonella</taxon>
    </lineage>
</organism>
<evidence type="ECO:0000256" key="1">
    <source>
        <dbReference type="ARBA" id="ARBA00002523"/>
    </source>
</evidence>
<dbReference type="VEuPathDB" id="TriTrypDB:TvY486_0038040"/>
<accession>F9WTN1</accession>
<evidence type="ECO:0000259" key="10">
    <source>
        <dbReference type="Pfam" id="PF13206"/>
    </source>
</evidence>
<comment type="function">
    <text evidence="1">VSG forms a coat on the surface of the parasite. The trypanosome evades the immune response of the host by expressing a series of antigenically distinct VSGs from an estimated 1000 VSG genes.</text>
</comment>
<feature type="region of interest" description="Disordered" evidence="9">
    <location>
        <begin position="154"/>
        <end position="177"/>
    </location>
</feature>
<keyword evidence="6" id="KW-0472">Membrane</keyword>
<evidence type="ECO:0000256" key="5">
    <source>
        <dbReference type="ARBA" id="ARBA00022729"/>
    </source>
</evidence>
<evidence type="ECO:0000313" key="12">
    <source>
        <dbReference type="Proteomes" id="UP000009027"/>
    </source>
</evidence>
<feature type="compositionally biased region" description="Basic and acidic residues" evidence="9">
    <location>
        <begin position="313"/>
        <end position="327"/>
    </location>
</feature>
<keyword evidence="4" id="KW-0336">GPI-anchor</keyword>
<reference evidence="11 12" key="1">
    <citation type="journal article" date="2012" name="Proc. Natl. Acad. Sci. U.S.A.">
        <title>Antigenic diversity is generated by distinct evolutionary mechanisms in African trypanosome species.</title>
        <authorList>
            <person name="Jackson A.P."/>
            <person name="Berry A."/>
            <person name="Aslett M."/>
            <person name="Allison H.C."/>
            <person name="Burton P."/>
            <person name="Vavrova-Anderson J."/>
            <person name="Brown R."/>
            <person name="Browne H."/>
            <person name="Corton N."/>
            <person name="Hauser H."/>
            <person name="Gamble J."/>
            <person name="Gilderthorp R."/>
            <person name="Marcello L."/>
            <person name="McQuillan J."/>
            <person name="Otto T.D."/>
            <person name="Quail M.A."/>
            <person name="Sanders M.J."/>
            <person name="van Tonder A."/>
            <person name="Ginger M.L."/>
            <person name="Field M.C."/>
            <person name="Barry J.D."/>
            <person name="Hertz-Fowler C."/>
            <person name="Berriman M."/>
        </authorList>
    </citation>
    <scope>NUCLEOTIDE SEQUENCE</scope>
    <source>
        <strain evidence="11 12">Y486</strain>
    </source>
</reference>
<feature type="compositionally biased region" description="Polar residues" evidence="9">
    <location>
        <begin position="352"/>
        <end position="362"/>
    </location>
</feature>
<dbReference type="Pfam" id="PF13206">
    <property type="entry name" value="VSG_B"/>
    <property type="match status" value="1"/>
</dbReference>
<evidence type="ECO:0000313" key="11">
    <source>
        <dbReference type="EMBL" id="CCD20925.1"/>
    </source>
</evidence>
<evidence type="ECO:0000256" key="9">
    <source>
        <dbReference type="SAM" id="MobiDB-lite"/>
    </source>
</evidence>
<dbReference type="EMBL" id="CAEX01006601">
    <property type="protein sequence ID" value="CCD20925.1"/>
    <property type="molecule type" value="Genomic_DNA"/>
</dbReference>
<comment type="subcellular location">
    <subcellularLocation>
        <location evidence="2">Cell membrane</location>
        <topology evidence="2">Lipid-anchor</topology>
        <topology evidence="2">GPI-anchor</topology>
    </subcellularLocation>
</comment>
<evidence type="ECO:0000256" key="3">
    <source>
        <dbReference type="ARBA" id="ARBA00022475"/>
    </source>
</evidence>
<keyword evidence="8" id="KW-0449">Lipoprotein</keyword>
<proteinExistence type="predicted"/>
<keyword evidence="5" id="KW-0732">Signal</keyword>
<evidence type="ECO:0000256" key="6">
    <source>
        <dbReference type="ARBA" id="ARBA00023136"/>
    </source>
</evidence>
<keyword evidence="12" id="KW-1185">Reference proteome</keyword>
<dbReference type="GO" id="GO:0098552">
    <property type="term" value="C:side of membrane"/>
    <property type="evidence" value="ECO:0007669"/>
    <property type="project" value="UniProtKB-KW"/>
</dbReference>